<dbReference type="InterPro" id="IPR036849">
    <property type="entry name" value="Enolase-like_C_sf"/>
</dbReference>
<dbReference type="STRING" id="584708.Apau_2297"/>
<keyword evidence="3" id="KW-0460">Magnesium</keyword>
<reference evidence="8 9" key="1">
    <citation type="journal article" date="2010" name="Stand. Genomic Sci.">
        <title>Non-contiguous finished genome sequence of Aminomonas paucivorans type strain (GLU-3).</title>
        <authorList>
            <person name="Pitluck S."/>
            <person name="Yasawong M."/>
            <person name="Held B."/>
            <person name="Lapidus A."/>
            <person name="Nolan M."/>
            <person name="Copeland A."/>
            <person name="Lucas S."/>
            <person name="Del Rio T.G."/>
            <person name="Tice H."/>
            <person name="Cheng J.F."/>
            <person name="Chertkov O."/>
            <person name="Goodwin L."/>
            <person name="Tapia R."/>
            <person name="Han C."/>
            <person name="Liolios K."/>
            <person name="Ivanova N."/>
            <person name="Mavromatis K."/>
            <person name="Ovchinnikova G."/>
            <person name="Pati A."/>
            <person name="Chen A."/>
            <person name="Palaniappan K."/>
            <person name="Land M."/>
            <person name="Hauser L."/>
            <person name="Chang Y.J."/>
            <person name="Jeffries C.D."/>
            <person name="Pukall R."/>
            <person name="Spring S."/>
            <person name="Rohde M."/>
            <person name="Sikorski J."/>
            <person name="Goker M."/>
            <person name="Woyke T."/>
            <person name="Bristow J."/>
            <person name="Eisen J.A."/>
            <person name="Markowitz V."/>
            <person name="Hugenholtz P."/>
            <person name="Kyrpides N.C."/>
            <person name="Klenk H.P."/>
        </authorList>
    </citation>
    <scope>NUCLEOTIDE SEQUENCE [LARGE SCALE GENOMIC DNA]</scope>
    <source>
        <strain evidence="8 9">DSM 12260</strain>
    </source>
</reference>
<keyword evidence="2" id="KW-0479">Metal-binding</keyword>
<dbReference type="UniPathway" id="UPA01057">
    <property type="reaction ID" value="UER00165"/>
</dbReference>
<dbReference type="Gene3D" id="3.20.20.120">
    <property type="entry name" value="Enolase-like C-terminal domain"/>
    <property type="match status" value="1"/>
</dbReference>
<organism evidence="8 9">
    <name type="scientific">Aminomonas paucivorans DSM 12260</name>
    <dbReference type="NCBI Taxonomy" id="584708"/>
    <lineage>
        <taxon>Bacteria</taxon>
        <taxon>Thermotogati</taxon>
        <taxon>Synergistota</taxon>
        <taxon>Synergistia</taxon>
        <taxon>Synergistales</taxon>
        <taxon>Synergistaceae</taxon>
        <taxon>Aminomonas</taxon>
    </lineage>
</organism>
<evidence type="ECO:0000256" key="4">
    <source>
        <dbReference type="ARBA" id="ARBA00023239"/>
    </source>
</evidence>
<dbReference type="EC" id="4.2.1.113" evidence="5 6"/>
<dbReference type="PANTHER" id="PTHR48073">
    <property type="entry name" value="O-SUCCINYLBENZOATE SYNTHASE-RELATED"/>
    <property type="match status" value="1"/>
</dbReference>
<evidence type="ECO:0000313" key="8">
    <source>
        <dbReference type="EMBL" id="EFQ24704.1"/>
    </source>
</evidence>
<dbReference type="SUPFAM" id="SSF54826">
    <property type="entry name" value="Enolase N-terminal domain-like"/>
    <property type="match status" value="1"/>
</dbReference>
<dbReference type="Gene3D" id="3.30.390.10">
    <property type="entry name" value="Enolase-like, N-terminal domain"/>
    <property type="match status" value="1"/>
</dbReference>
<dbReference type="AlphaFoldDB" id="E3CZS2"/>
<dbReference type="Pfam" id="PF13378">
    <property type="entry name" value="MR_MLE_C"/>
    <property type="match status" value="1"/>
</dbReference>
<dbReference type="GO" id="GO:0046872">
    <property type="term" value="F:metal ion binding"/>
    <property type="evidence" value="ECO:0007669"/>
    <property type="project" value="UniProtKB-KW"/>
</dbReference>
<evidence type="ECO:0000256" key="3">
    <source>
        <dbReference type="ARBA" id="ARBA00022842"/>
    </source>
</evidence>
<evidence type="ECO:0000259" key="7">
    <source>
        <dbReference type="SMART" id="SM00922"/>
    </source>
</evidence>
<dbReference type="EMBL" id="CM001022">
    <property type="protein sequence ID" value="EFQ24704.1"/>
    <property type="molecule type" value="Genomic_DNA"/>
</dbReference>
<dbReference type="GO" id="GO:0043748">
    <property type="term" value="F:O-succinylbenzoate synthase activity"/>
    <property type="evidence" value="ECO:0007669"/>
    <property type="project" value="UniProtKB-EC"/>
</dbReference>
<dbReference type="InterPro" id="IPR013341">
    <property type="entry name" value="Mandelate_racemase_N_dom"/>
</dbReference>
<dbReference type="Pfam" id="PF02746">
    <property type="entry name" value="MR_MLE_N"/>
    <property type="match status" value="1"/>
</dbReference>
<dbReference type="PANTHER" id="PTHR48073:SF5">
    <property type="entry name" value="O-SUCCINYLBENZOATE SYNTHASE"/>
    <property type="match status" value="1"/>
</dbReference>
<gene>
    <name evidence="8" type="ORF">Apau_2297</name>
</gene>
<dbReference type="SFLD" id="SFLDS00001">
    <property type="entry name" value="Enolase"/>
    <property type="match status" value="1"/>
</dbReference>
<dbReference type="GO" id="GO:0016854">
    <property type="term" value="F:racemase and epimerase activity"/>
    <property type="evidence" value="ECO:0007669"/>
    <property type="project" value="UniProtKB-ARBA"/>
</dbReference>
<evidence type="ECO:0000313" key="9">
    <source>
        <dbReference type="Proteomes" id="UP000005096"/>
    </source>
</evidence>
<dbReference type="Proteomes" id="UP000005096">
    <property type="component" value="Chromosome"/>
</dbReference>
<dbReference type="eggNOG" id="COG4948">
    <property type="taxonomic scope" value="Bacteria"/>
</dbReference>
<dbReference type="InterPro" id="IPR013342">
    <property type="entry name" value="Mandelate_racemase_C"/>
</dbReference>
<dbReference type="SFLD" id="SFLDG00180">
    <property type="entry name" value="muconate_cycloisomerase"/>
    <property type="match status" value="1"/>
</dbReference>
<dbReference type="InterPro" id="IPR010197">
    <property type="entry name" value="OSBS/NAAAR"/>
</dbReference>
<keyword evidence="4" id="KW-0456">Lyase</keyword>
<dbReference type="PaxDb" id="584708-Apau_2297"/>
<evidence type="ECO:0000256" key="5">
    <source>
        <dbReference type="ARBA" id="ARBA00029491"/>
    </source>
</evidence>
<sequence>METWKETRGRTATWGCLDERVLTPKVLGIYENPLPLTVEAVRVRSRKMDLRIPFETSFGRFDSLVRLYPEITFRTEDGRRVTGVGECSPLSAPWYDYECHRSVATALGYLVASLTGKPVEEADGVASGKEPPVTDVLSFTSRYRWIVGHPMAKAGMEGAYWDGVARLRGVSVSSLWGGTRKAVLTGTSVGLEPTVEALMDKVDRAVREMEVVRVKVKVKPGRDLAYLDAIRNRYPDLPLQVDANAAYDLFDPAHLALLKDFDRFGLLMIEQPGRNDDILDHARQLAHLSTPICLDESILHAVHARQAIQLWKEHSHPSRLVVNIKPPRVGGYLEAIRIARLCCDNGVSVWCGGMHESALGKTANVHFSSRDEVDLPGDHVSQAPYFVRNVGSSPEYRRGRLTVPSGAGWGIEDLDLGD</sequence>
<feature type="domain" description="Mandelate racemase/muconate lactonizing enzyme C-terminal" evidence="7">
    <location>
        <begin position="195"/>
        <end position="291"/>
    </location>
</feature>
<dbReference type="GO" id="GO:0009234">
    <property type="term" value="P:menaquinone biosynthetic process"/>
    <property type="evidence" value="ECO:0007669"/>
    <property type="project" value="UniProtKB-UniRule"/>
</dbReference>
<protein>
    <recommendedName>
        <fullName evidence="5 6">o-succinylbenzoate synthase</fullName>
        <ecNumber evidence="5 6">4.2.1.113</ecNumber>
    </recommendedName>
</protein>
<comment type="cofactor">
    <cofactor evidence="1">
        <name>a divalent metal cation</name>
        <dbReference type="ChEBI" id="CHEBI:60240"/>
    </cofactor>
</comment>
<name>E3CZS2_9BACT</name>
<dbReference type="HOGENOM" id="CLU_030273_4_4_0"/>
<dbReference type="RefSeq" id="WP_006301949.1">
    <property type="nucleotide sequence ID" value="NZ_CM001022.1"/>
</dbReference>
<dbReference type="UniPathway" id="UPA00079"/>
<dbReference type="SUPFAM" id="SSF51604">
    <property type="entry name" value="Enolase C-terminal domain-like"/>
    <property type="match status" value="1"/>
</dbReference>
<dbReference type="SMART" id="SM00922">
    <property type="entry name" value="MR_MLE"/>
    <property type="match status" value="1"/>
</dbReference>
<evidence type="ECO:0000256" key="2">
    <source>
        <dbReference type="ARBA" id="ARBA00022723"/>
    </source>
</evidence>
<evidence type="ECO:0000256" key="1">
    <source>
        <dbReference type="ARBA" id="ARBA00001968"/>
    </source>
</evidence>
<evidence type="ECO:0000256" key="6">
    <source>
        <dbReference type="NCBIfam" id="TIGR01928"/>
    </source>
</evidence>
<keyword evidence="9" id="KW-1185">Reference proteome</keyword>
<dbReference type="OrthoDB" id="9774531at2"/>
<dbReference type="NCBIfam" id="TIGR01928">
    <property type="entry name" value="menC_lowGC_arch"/>
    <property type="match status" value="1"/>
</dbReference>
<proteinExistence type="predicted"/>
<accession>E3CZS2</accession>
<dbReference type="InterPro" id="IPR029065">
    <property type="entry name" value="Enolase_C-like"/>
</dbReference>
<dbReference type="InterPro" id="IPR029017">
    <property type="entry name" value="Enolase-like_N"/>
</dbReference>